<evidence type="ECO:0000256" key="7">
    <source>
        <dbReference type="ARBA" id="ARBA00022679"/>
    </source>
</evidence>
<keyword evidence="11" id="KW-0067">ATP-binding</keyword>
<feature type="coiled-coil region" evidence="16">
    <location>
        <begin position="208"/>
        <end position="235"/>
    </location>
</feature>
<dbReference type="Pfam" id="PF13614">
    <property type="entry name" value="AAA_31"/>
    <property type="match status" value="1"/>
</dbReference>
<keyword evidence="13 18" id="KW-0472">Membrane</keyword>
<evidence type="ECO:0000313" key="21">
    <source>
        <dbReference type="EMBL" id="MBB3938430.1"/>
    </source>
</evidence>
<evidence type="ECO:0000256" key="18">
    <source>
        <dbReference type="SAM" id="Phobius"/>
    </source>
</evidence>
<evidence type="ECO:0000256" key="17">
    <source>
        <dbReference type="SAM" id="MobiDB-lite"/>
    </source>
</evidence>
<feature type="domain" description="Polysaccharide chain length determinant N-terminal" evidence="19">
    <location>
        <begin position="43"/>
        <end position="124"/>
    </location>
</feature>
<comment type="subcellular location">
    <subcellularLocation>
        <location evidence="1">Cell inner membrane</location>
        <topology evidence="1">Multi-pass membrane protein</topology>
    </subcellularLocation>
</comment>
<dbReference type="EMBL" id="JACIDY010000001">
    <property type="protein sequence ID" value="MBB3938430.1"/>
    <property type="molecule type" value="Genomic_DNA"/>
</dbReference>
<accession>A0A7W6FWY1</accession>
<keyword evidence="7" id="KW-0808">Transferase</keyword>
<sequence>MSNELSAAQHHALAERGRHLGPEDNTGYSGGAGAAQLDGSRFARFLKDNYKLFLGIMVVMLSLAALYTWRQDPVYETKASVLLDQRKKQVVQGLEDVVSPLPADSSVVDTEVEMLSSSGMAFQVARRAGLIPDVPVARMSQQQQEDASLVVRDILEHRSINRVGLTYLIDIRYSANDPETAQRMANLYAQTYIDSQVGVRVEENTRVKLHLENEIARLRGQVKAADAAVATYKAQVGLNGNTALGTLTEQEISSYNQTLAVARAQAAEDAKRLDAARAQLARGTDNLGDSNAPGMTDLRSQQTAASAQVAQLASRYGANHPELITARQQLQEINRLLAGQGSRVVAGLQAQAQASAGRAAEIAGRLSATEGELAGADKAAVRLRELEAEVAAPKTLLEAYMSRLAQISTQSGIEQADGRIAALAPLPIDPSGPRLGLNMAVAAVLGFILFAIVALIRQVFAVGVSSPEEVENIFGIEFLAAVPRLRNEDDLAIINQVVEAPNSPYAESLRALAAGIFPPGQVHPRVVALTSPQAGEGKSTTAIALGRSQALRGRRVLVVDCDLQRPTFHQRFGFGRFGPGLVEVLRGEAKLNDCLVIDGLTPARLLPVGEVIEAGQSIAFDQLQALIGEARDQFDLIILDLPPVLQVAEARVIAAVSDGVVLLTRWKHTSRQAIEFAITVLARAGSSVMGLVLTEVPAGSDMMLGSYAEPTAGKLRFAGH</sequence>
<dbReference type="GO" id="GO:0004713">
    <property type="term" value="F:protein tyrosine kinase activity"/>
    <property type="evidence" value="ECO:0007669"/>
    <property type="project" value="TreeGrafter"/>
</dbReference>
<evidence type="ECO:0000256" key="9">
    <source>
        <dbReference type="ARBA" id="ARBA00022741"/>
    </source>
</evidence>
<dbReference type="AlphaFoldDB" id="A0A7W6FWY1"/>
<dbReference type="InterPro" id="IPR050445">
    <property type="entry name" value="Bact_polysacc_biosynth/exp"/>
</dbReference>
<evidence type="ECO:0000256" key="10">
    <source>
        <dbReference type="ARBA" id="ARBA00022777"/>
    </source>
</evidence>
<evidence type="ECO:0000256" key="5">
    <source>
        <dbReference type="ARBA" id="ARBA00022475"/>
    </source>
</evidence>
<proteinExistence type="inferred from homology"/>
<dbReference type="SUPFAM" id="SSF52540">
    <property type="entry name" value="P-loop containing nucleoside triphosphate hydrolases"/>
    <property type="match status" value="1"/>
</dbReference>
<evidence type="ECO:0000256" key="6">
    <source>
        <dbReference type="ARBA" id="ARBA00022519"/>
    </source>
</evidence>
<dbReference type="RefSeq" id="WP_183615397.1">
    <property type="nucleotide sequence ID" value="NZ_JACIDY010000001.1"/>
</dbReference>
<organism evidence="21 22">
    <name type="scientific">Novosphingobium fluoreni</name>
    <dbReference type="NCBI Taxonomy" id="1391222"/>
    <lineage>
        <taxon>Bacteria</taxon>
        <taxon>Pseudomonadati</taxon>
        <taxon>Pseudomonadota</taxon>
        <taxon>Alphaproteobacteria</taxon>
        <taxon>Sphingomonadales</taxon>
        <taxon>Sphingomonadaceae</taxon>
        <taxon>Novosphingobium</taxon>
    </lineage>
</organism>
<keyword evidence="22" id="KW-1185">Reference proteome</keyword>
<evidence type="ECO:0000256" key="13">
    <source>
        <dbReference type="ARBA" id="ARBA00023136"/>
    </source>
</evidence>
<keyword evidence="8 18" id="KW-0812">Transmembrane</keyword>
<evidence type="ECO:0000256" key="12">
    <source>
        <dbReference type="ARBA" id="ARBA00022989"/>
    </source>
</evidence>
<keyword evidence="10" id="KW-0418">Kinase</keyword>
<comment type="similarity">
    <text evidence="3">Belongs to the etk/wzc family.</text>
</comment>
<feature type="domain" description="AAA" evidence="20">
    <location>
        <begin position="525"/>
        <end position="675"/>
    </location>
</feature>
<keyword evidence="14" id="KW-0829">Tyrosine-protein kinase</keyword>
<evidence type="ECO:0000256" key="4">
    <source>
        <dbReference type="ARBA" id="ARBA00011903"/>
    </source>
</evidence>
<evidence type="ECO:0000256" key="15">
    <source>
        <dbReference type="ARBA" id="ARBA00051245"/>
    </source>
</evidence>
<dbReference type="PANTHER" id="PTHR32309">
    <property type="entry name" value="TYROSINE-PROTEIN KINASE"/>
    <property type="match status" value="1"/>
</dbReference>
<dbReference type="InterPro" id="IPR027417">
    <property type="entry name" value="P-loop_NTPase"/>
</dbReference>
<reference evidence="21 22" key="1">
    <citation type="submission" date="2020-08" db="EMBL/GenBank/DDBJ databases">
        <title>Genomic Encyclopedia of Type Strains, Phase IV (KMG-IV): sequencing the most valuable type-strain genomes for metagenomic binning, comparative biology and taxonomic classification.</title>
        <authorList>
            <person name="Goeker M."/>
        </authorList>
    </citation>
    <scope>NUCLEOTIDE SEQUENCE [LARGE SCALE GENOMIC DNA]</scope>
    <source>
        <strain evidence="21 22">DSM 27568</strain>
    </source>
</reference>
<evidence type="ECO:0000256" key="2">
    <source>
        <dbReference type="ARBA" id="ARBA00007316"/>
    </source>
</evidence>
<keyword evidence="16" id="KW-0175">Coiled coil</keyword>
<keyword evidence="5" id="KW-1003">Cell membrane</keyword>
<evidence type="ECO:0000259" key="19">
    <source>
        <dbReference type="Pfam" id="PF02706"/>
    </source>
</evidence>
<dbReference type="InterPro" id="IPR025669">
    <property type="entry name" value="AAA_dom"/>
</dbReference>
<keyword evidence="12 18" id="KW-1133">Transmembrane helix</keyword>
<dbReference type="InterPro" id="IPR003856">
    <property type="entry name" value="LPS_length_determ_N"/>
</dbReference>
<dbReference type="InterPro" id="IPR005702">
    <property type="entry name" value="Wzc-like_C"/>
</dbReference>
<protein>
    <recommendedName>
        <fullName evidence="4">non-specific protein-tyrosine kinase</fullName>
        <ecNumber evidence="4">2.7.10.2</ecNumber>
    </recommendedName>
</protein>
<comment type="caution">
    <text evidence="21">The sequence shown here is derived from an EMBL/GenBank/DDBJ whole genome shotgun (WGS) entry which is preliminary data.</text>
</comment>
<dbReference type="Proteomes" id="UP000561459">
    <property type="component" value="Unassembled WGS sequence"/>
</dbReference>
<evidence type="ECO:0000256" key="1">
    <source>
        <dbReference type="ARBA" id="ARBA00004429"/>
    </source>
</evidence>
<comment type="similarity">
    <text evidence="2">Belongs to the CpsD/CapB family.</text>
</comment>
<dbReference type="EC" id="2.7.10.2" evidence="4"/>
<dbReference type="Pfam" id="PF02706">
    <property type="entry name" value="Wzz"/>
    <property type="match status" value="1"/>
</dbReference>
<dbReference type="Gene3D" id="3.40.50.300">
    <property type="entry name" value="P-loop containing nucleotide triphosphate hydrolases"/>
    <property type="match status" value="1"/>
</dbReference>
<name>A0A7W6FWY1_9SPHN</name>
<evidence type="ECO:0000256" key="8">
    <source>
        <dbReference type="ARBA" id="ARBA00022692"/>
    </source>
</evidence>
<evidence type="ECO:0000259" key="20">
    <source>
        <dbReference type="Pfam" id="PF13614"/>
    </source>
</evidence>
<dbReference type="CDD" id="cd05387">
    <property type="entry name" value="BY-kinase"/>
    <property type="match status" value="1"/>
</dbReference>
<keyword evidence="9" id="KW-0547">Nucleotide-binding</keyword>
<evidence type="ECO:0000313" key="22">
    <source>
        <dbReference type="Proteomes" id="UP000561459"/>
    </source>
</evidence>
<dbReference type="GO" id="GO:0005886">
    <property type="term" value="C:plasma membrane"/>
    <property type="evidence" value="ECO:0007669"/>
    <property type="project" value="UniProtKB-SubCell"/>
</dbReference>
<dbReference type="PANTHER" id="PTHR32309:SF13">
    <property type="entry name" value="FERRIC ENTEROBACTIN TRANSPORT PROTEIN FEPE"/>
    <property type="match status" value="1"/>
</dbReference>
<gene>
    <name evidence="21" type="ORF">GGR39_000059</name>
</gene>
<evidence type="ECO:0000256" key="14">
    <source>
        <dbReference type="ARBA" id="ARBA00023137"/>
    </source>
</evidence>
<comment type="catalytic activity">
    <reaction evidence="15">
        <text>L-tyrosyl-[protein] + ATP = O-phospho-L-tyrosyl-[protein] + ADP + H(+)</text>
        <dbReference type="Rhea" id="RHEA:10596"/>
        <dbReference type="Rhea" id="RHEA-COMP:10136"/>
        <dbReference type="Rhea" id="RHEA-COMP:20101"/>
        <dbReference type="ChEBI" id="CHEBI:15378"/>
        <dbReference type="ChEBI" id="CHEBI:30616"/>
        <dbReference type="ChEBI" id="CHEBI:46858"/>
        <dbReference type="ChEBI" id="CHEBI:61978"/>
        <dbReference type="ChEBI" id="CHEBI:456216"/>
        <dbReference type="EC" id="2.7.10.2"/>
    </reaction>
</comment>
<feature type="compositionally biased region" description="Basic and acidic residues" evidence="17">
    <location>
        <begin position="12"/>
        <end position="22"/>
    </location>
</feature>
<evidence type="ECO:0000256" key="3">
    <source>
        <dbReference type="ARBA" id="ARBA00008883"/>
    </source>
</evidence>
<evidence type="ECO:0000256" key="16">
    <source>
        <dbReference type="SAM" id="Coils"/>
    </source>
</evidence>
<feature type="transmembrane region" description="Helical" evidence="18">
    <location>
        <begin position="50"/>
        <end position="69"/>
    </location>
</feature>
<feature type="region of interest" description="Disordered" evidence="17">
    <location>
        <begin position="1"/>
        <end position="27"/>
    </location>
</feature>
<keyword evidence="6" id="KW-0997">Cell inner membrane</keyword>
<evidence type="ECO:0000256" key="11">
    <source>
        <dbReference type="ARBA" id="ARBA00022840"/>
    </source>
</evidence>